<keyword evidence="8" id="KW-1133">Transmembrane helix</keyword>
<protein>
    <recommendedName>
        <fullName evidence="11">Nodulation protein E</fullName>
    </recommendedName>
    <alternativeName>
        <fullName evidence="12">Host-specificity of nodulation protein B</fullName>
    </alternativeName>
</protein>
<dbReference type="Gene3D" id="3.40.47.10">
    <property type="match status" value="2"/>
</dbReference>
<evidence type="ECO:0000256" key="5">
    <source>
        <dbReference type="ARBA" id="ARBA00022519"/>
    </source>
</evidence>
<evidence type="ECO:0000256" key="8">
    <source>
        <dbReference type="ARBA" id="ARBA00022989"/>
    </source>
</evidence>
<comment type="function">
    <text evidence="10">Proposed to synthesize NOD factor fatty acyl chain. Involved in the synthesis of a highly unsaturated fatty acid moiety, which forms part of a lipo-oligosaccharide that is responsible for host specificity.</text>
</comment>
<keyword evidence="7" id="KW-0812">Transmembrane</keyword>
<dbReference type="EMBL" id="FNNB01000002">
    <property type="protein sequence ID" value="SDW41873.1"/>
    <property type="molecule type" value="Genomic_DNA"/>
</dbReference>
<evidence type="ECO:0000256" key="3">
    <source>
        <dbReference type="ARBA" id="ARBA00022458"/>
    </source>
</evidence>
<dbReference type="InterPro" id="IPR014030">
    <property type="entry name" value="Ketoacyl_synth_N"/>
</dbReference>
<dbReference type="Proteomes" id="UP000183076">
    <property type="component" value="Unassembled WGS sequence"/>
</dbReference>
<evidence type="ECO:0000256" key="6">
    <source>
        <dbReference type="ARBA" id="ARBA00022679"/>
    </source>
</evidence>
<feature type="domain" description="Ketosynthase family 3 (KS3)" evidence="14">
    <location>
        <begin position="1"/>
        <end position="401"/>
    </location>
</feature>
<dbReference type="STRING" id="60137.SAMN04488041_102132"/>
<name>A0A1H2TD33_9RHOB</name>
<dbReference type="PROSITE" id="PS52004">
    <property type="entry name" value="KS3_2"/>
    <property type="match status" value="1"/>
</dbReference>
<gene>
    <name evidence="15" type="ORF">SAMN04488041_102132</name>
</gene>
<dbReference type="AlphaFoldDB" id="A0A1H2TD33"/>
<keyword evidence="4" id="KW-1003">Cell membrane</keyword>
<dbReference type="CDD" id="cd00834">
    <property type="entry name" value="KAS_I_II"/>
    <property type="match status" value="1"/>
</dbReference>
<evidence type="ECO:0000256" key="12">
    <source>
        <dbReference type="ARBA" id="ARBA00041756"/>
    </source>
</evidence>
<evidence type="ECO:0000256" key="13">
    <source>
        <dbReference type="RuleBase" id="RU003694"/>
    </source>
</evidence>
<keyword evidence="9" id="KW-0472">Membrane</keyword>
<dbReference type="PROSITE" id="PS00606">
    <property type="entry name" value="KS3_1"/>
    <property type="match status" value="1"/>
</dbReference>
<evidence type="ECO:0000256" key="4">
    <source>
        <dbReference type="ARBA" id="ARBA00022475"/>
    </source>
</evidence>
<dbReference type="NCBIfam" id="NF005589">
    <property type="entry name" value="PRK07314.1"/>
    <property type="match status" value="1"/>
</dbReference>
<reference evidence="16" key="1">
    <citation type="submission" date="2016-10" db="EMBL/GenBank/DDBJ databases">
        <authorList>
            <person name="Varghese N."/>
            <person name="Submissions S."/>
        </authorList>
    </citation>
    <scope>NUCLEOTIDE SEQUENCE [LARGE SCALE GENOMIC DNA]</scope>
    <source>
        <strain evidence="16">DSM 10014</strain>
    </source>
</reference>
<evidence type="ECO:0000256" key="10">
    <source>
        <dbReference type="ARBA" id="ARBA00037576"/>
    </source>
</evidence>
<dbReference type="SUPFAM" id="SSF53901">
    <property type="entry name" value="Thiolase-like"/>
    <property type="match status" value="2"/>
</dbReference>
<dbReference type="InterPro" id="IPR000794">
    <property type="entry name" value="Beta-ketoacyl_synthase"/>
</dbReference>
<dbReference type="GeneID" id="94022148"/>
<evidence type="ECO:0000313" key="15">
    <source>
        <dbReference type="EMBL" id="SDW41873.1"/>
    </source>
</evidence>
<comment type="subcellular location">
    <subcellularLocation>
        <location evidence="1">Cell inner membrane</location>
    </subcellularLocation>
</comment>
<dbReference type="PANTHER" id="PTHR11712:SF352">
    <property type="entry name" value="3-OXOACYL-[ACYL-CARRIER-PROTEIN] SYNTHASE"/>
    <property type="match status" value="1"/>
</dbReference>
<accession>A0A1H2TD33</accession>
<keyword evidence="3" id="KW-0536">Nodulation</keyword>
<dbReference type="GO" id="GO:0005886">
    <property type="term" value="C:plasma membrane"/>
    <property type="evidence" value="ECO:0007669"/>
    <property type="project" value="UniProtKB-SubCell"/>
</dbReference>
<dbReference type="GO" id="GO:0004315">
    <property type="term" value="F:3-oxoacyl-[acyl-carrier-protein] synthase activity"/>
    <property type="evidence" value="ECO:0007669"/>
    <property type="project" value="InterPro"/>
</dbReference>
<keyword evidence="6 13" id="KW-0808">Transferase</keyword>
<evidence type="ECO:0000256" key="11">
    <source>
        <dbReference type="ARBA" id="ARBA00039445"/>
    </source>
</evidence>
<sequence length="402" mass="42148">MKRVVITGAGTVNPLGLNVPETLAAMRNGVCGIGPLDFRDVDRLSIKIGGQVHGFDGESQYNRQKIALYDRFTQFTLAAAAEAIRQSGLEFKGELSAKSGVVLGTAGGGVSTWDDNYRAVYAEGKNRVHPFVVPRLMNNAAASHVSMEHHLKGPSFTVSTACASSNHAMAQAFSMIRSGMAPAMVTGGSESMMCFGGVKAWEGLRVMSRDACRPFSANRNGMVQGEGAGIFVFEEYDHARARGADILCEVSGFAMSSDASDIVMPSKAGAARAIKGALDDARINPEEVGYINAHGTGTAANDKTECAAVADVFGTHADRLMISSTKSMHGHLIGGTGAVELLACIMALRDGVIAPTIGYEEPDPDCALDVVPNVARDARVTVALSNAFAFGGMNAVLALRAI</sequence>
<dbReference type="Pfam" id="PF02801">
    <property type="entry name" value="Ketoacyl-synt_C"/>
    <property type="match status" value="1"/>
</dbReference>
<evidence type="ECO:0000256" key="2">
    <source>
        <dbReference type="ARBA" id="ARBA00008467"/>
    </source>
</evidence>
<dbReference type="Pfam" id="PF00109">
    <property type="entry name" value="ketoacyl-synt"/>
    <property type="match status" value="1"/>
</dbReference>
<proteinExistence type="inferred from homology"/>
<evidence type="ECO:0000256" key="1">
    <source>
        <dbReference type="ARBA" id="ARBA00004533"/>
    </source>
</evidence>
<keyword evidence="5" id="KW-0997">Cell inner membrane</keyword>
<dbReference type="PANTHER" id="PTHR11712">
    <property type="entry name" value="POLYKETIDE SYNTHASE-RELATED"/>
    <property type="match status" value="1"/>
</dbReference>
<dbReference type="InterPro" id="IPR016039">
    <property type="entry name" value="Thiolase-like"/>
</dbReference>
<dbReference type="GO" id="GO:0006633">
    <property type="term" value="P:fatty acid biosynthetic process"/>
    <property type="evidence" value="ECO:0007669"/>
    <property type="project" value="InterPro"/>
</dbReference>
<dbReference type="RefSeq" id="WP_074634881.1">
    <property type="nucleotide sequence ID" value="NZ_CP160849.1"/>
</dbReference>
<dbReference type="InterPro" id="IPR020841">
    <property type="entry name" value="PKS_Beta-ketoAc_synthase_dom"/>
</dbReference>
<dbReference type="InterPro" id="IPR018201">
    <property type="entry name" value="Ketoacyl_synth_AS"/>
</dbReference>
<evidence type="ECO:0000256" key="7">
    <source>
        <dbReference type="ARBA" id="ARBA00022692"/>
    </source>
</evidence>
<comment type="similarity">
    <text evidence="2 13">Belongs to the thiolase-like superfamily. Beta-ketoacyl-ACP synthases family.</text>
</comment>
<organism evidence="15 16">
    <name type="scientific">Sulfitobacter pontiacus</name>
    <dbReference type="NCBI Taxonomy" id="60137"/>
    <lineage>
        <taxon>Bacteria</taxon>
        <taxon>Pseudomonadati</taxon>
        <taxon>Pseudomonadota</taxon>
        <taxon>Alphaproteobacteria</taxon>
        <taxon>Rhodobacterales</taxon>
        <taxon>Roseobacteraceae</taxon>
        <taxon>Sulfitobacter</taxon>
    </lineage>
</organism>
<dbReference type="SMART" id="SM00825">
    <property type="entry name" value="PKS_KS"/>
    <property type="match status" value="1"/>
</dbReference>
<evidence type="ECO:0000259" key="14">
    <source>
        <dbReference type="PROSITE" id="PS52004"/>
    </source>
</evidence>
<evidence type="ECO:0000256" key="9">
    <source>
        <dbReference type="ARBA" id="ARBA00023136"/>
    </source>
</evidence>
<evidence type="ECO:0000313" key="16">
    <source>
        <dbReference type="Proteomes" id="UP000183076"/>
    </source>
</evidence>
<dbReference type="InterPro" id="IPR014031">
    <property type="entry name" value="Ketoacyl_synth_C"/>
</dbReference>